<evidence type="ECO:0000313" key="3">
    <source>
        <dbReference type="EMBL" id="TZG25674.1"/>
    </source>
</evidence>
<keyword evidence="1" id="KW-0238">DNA-binding</keyword>
<dbReference type="Gene3D" id="1.10.260.40">
    <property type="entry name" value="lambda repressor-like DNA-binding domains"/>
    <property type="match status" value="1"/>
</dbReference>
<dbReference type="EMBL" id="VTOU01000003">
    <property type="protein sequence ID" value="TZG25674.1"/>
    <property type="molecule type" value="Genomic_DNA"/>
</dbReference>
<organism evidence="3 4">
    <name type="scientific">Sphingomonas montanisoli</name>
    <dbReference type="NCBI Taxonomy" id="2606412"/>
    <lineage>
        <taxon>Bacteria</taxon>
        <taxon>Pseudomonadati</taxon>
        <taxon>Pseudomonadota</taxon>
        <taxon>Alphaproteobacteria</taxon>
        <taxon>Sphingomonadales</taxon>
        <taxon>Sphingomonadaceae</taxon>
        <taxon>Sphingomonas</taxon>
    </lineage>
</organism>
<dbReference type="InterPro" id="IPR001387">
    <property type="entry name" value="Cro/C1-type_HTH"/>
</dbReference>
<keyword evidence="4" id="KW-1185">Reference proteome</keyword>
<dbReference type="InterPro" id="IPR050807">
    <property type="entry name" value="TransReg_Diox_bact_type"/>
</dbReference>
<proteinExistence type="predicted"/>
<dbReference type="RefSeq" id="WP_149522482.1">
    <property type="nucleotide sequence ID" value="NZ_VTOU01000003.1"/>
</dbReference>
<dbReference type="SMART" id="SM00530">
    <property type="entry name" value="HTH_XRE"/>
    <property type="match status" value="1"/>
</dbReference>
<dbReference type="CDD" id="cd00093">
    <property type="entry name" value="HTH_XRE"/>
    <property type="match status" value="1"/>
</dbReference>
<dbReference type="GO" id="GO:0003700">
    <property type="term" value="F:DNA-binding transcription factor activity"/>
    <property type="evidence" value="ECO:0007669"/>
    <property type="project" value="TreeGrafter"/>
</dbReference>
<gene>
    <name evidence="3" type="ORF">FYJ91_11710</name>
</gene>
<comment type="caution">
    <text evidence="3">The sequence shown here is derived from an EMBL/GenBank/DDBJ whole genome shotgun (WGS) entry which is preliminary data.</text>
</comment>
<name>A0A5D9C1S3_9SPHN</name>
<reference evidence="3 4" key="1">
    <citation type="submission" date="2019-08" db="EMBL/GenBank/DDBJ databases">
        <authorList>
            <person name="Wang G."/>
            <person name="Xu Z."/>
        </authorList>
    </citation>
    <scope>NUCLEOTIDE SEQUENCE [LARGE SCALE GENOMIC DNA]</scope>
    <source>
        <strain evidence="3 4">ZX</strain>
    </source>
</reference>
<feature type="domain" description="HTH cro/C1-type" evidence="2">
    <location>
        <begin position="11"/>
        <end position="65"/>
    </location>
</feature>
<dbReference type="Proteomes" id="UP000322077">
    <property type="component" value="Unassembled WGS sequence"/>
</dbReference>
<dbReference type="AlphaFoldDB" id="A0A5D9C1S3"/>
<dbReference type="GO" id="GO:0005829">
    <property type="term" value="C:cytosol"/>
    <property type="evidence" value="ECO:0007669"/>
    <property type="project" value="TreeGrafter"/>
</dbReference>
<evidence type="ECO:0000313" key="4">
    <source>
        <dbReference type="Proteomes" id="UP000322077"/>
    </source>
</evidence>
<sequence>MDLKHILSTNLRRIRNERGHTQEEMADRLGVSLRYLGSIERAKVSPSVTKLGQFAAALNISPCDLISEVGRKR</sequence>
<dbReference type="SUPFAM" id="SSF47413">
    <property type="entry name" value="lambda repressor-like DNA-binding domains"/>
    <property type="match status" value="1"/>
</dbReference>
<protein>
    <submittedName>
        <fullName evidence="3">Helix-turn-helix transcriptional regulator</fullName>
    </submittedName>
</protein>
<accession>A0A5D9C1S3</accession>
<evidence type="ECO:0000259" key="2">
    <source>
        <dbReference type="PROSITE" id="PS50943"/>
    </source>
</evidence>
<evidence type="ECO:0000256" key="1">
    <source>
        <dbReference type="ARBA" id="ARBA00023125"/>
    </source>
</evidence>
<dbReference type="PANTHER" id="PTHR46797:SF1">
    <property type="entry name" value="METHYLPHOSPHONATE SYNTHASE"/>
    <property type="match status" value="1"/>
</dbReference>
<dbReference type="InterPro" id="IPR010982">
    <property type="entry name" value="Lambda_DNA-bd_dom_sf"/>
</dbReference>
<dbReference type="PROSITE" id="PS50943">
    <property type="entry name" value="HTH_CROC1"/>
    <property type="match status" value="1"/>
</dbReference>
<dbReference type="Pfam" id="PF01381">
    <property type="entry name" value="HTH_3"/>
    <property type="match status" value="1"/>
</dbReference>
<dbReference type="PANTHER" id="PTHR46797">
    <property type="entry name" value="HTH-TYPE TRANSCRIPTIONAL REGULATOR"/>
    <property type="match status" value="1"/>
</dbReference>
<dbReference type="GO" id="GO:0003677">
    <property type="term" value="F:DNA binding"/>
    <property type="evidence" value="ECO:0007669"/>
    <property type="project" value="UniProtKB-KW"/>
</dbReference>